<evidence type="ECO:0000313" key="8">
    <source>
        <dbReference type="Proteomes" id="UP000001357"/>
    </source>
</evidence>
<evidence type="ECO:0000256" key="2">
    <source>
        <dbReference type="ARBA" id="ARBA00023043"/>
    </source>
</evidence>
<name>A9V5D9_MONBE</name>
<dbReference type="SUPFAM" id="SSF48452">
    <property type="entry name" value="TPR-like"/>
    <property type="match status" value="1"/>
</dbReference>
<dbReference type="RefSeq" id="XP_001747968.1">
    <property type="nucleotide sequence ID" value="XM_001747916.1"/>
</dbReference>
<dbReference type="Gene3D" id="2.60.120.650">
    <property type="entry name" value="Cupin"/>
    <property type="match status" value="1"/>
</dbReference>
<evidence type="ECO:0000256" key="4">
    <source>
        <dbReference type="PROSITE-ProRule" id="PRU00339"/>
    </source>
</evidence>
<gene>
    <name evidence="7" type="ORF">MONBRDRAFT_10160</name>
</gene>
<feature type="transmembrane region" description="Helical" evidence="6">
    <location>
        <begin position="43"/>
        <end position="62"/>
    </location>
</feature>
<dbReference type="SUPFAM" id="SSF48403">
    <property type="entry name" value="Ankyrin repeat"/>
    <property type="match status" value="1"/>
</dbReference>
<dbReference type="InterPro" id="IPR019734">
    <property type="entry name" value="TPR_rpt"/>
</dbReference>
<dbReference type="GeneID" id="5893214"/>
<reference evidence="7 8" key="1">
    <citation type="journal article" date="2008" name="Nature">
        <title>The genome of the choanoflagellate Monosiga brevicollis and the origin of metazoans.</title>
        <authorList>
            <consortium name="JGI Sequencing"/>
            <person name="King N."/>
            <person name="Westbrook M.J."/>
            <person name="Young S.L."/>
            <person name="Kuo A."/>
            <person name="Abedin M."/>
            <person name="Chapman J."/>
            <person name="Fairclough S."/>
            <person name="Hellsten U."/>
            <person name="Isogai Y."/>
            <person name="Letunic I."/>
            <person name="Marr M."/>
            <person name="Pincus D."/>
            <person name="Putnam N."/>
            <person name="Rokas A."/>
            <person name="Wright K.J."/>
            <person name="Zuzow R."/>
            <person name="Dirks W."/>
            <person name="Good M."/>
            <person name="Goodstein D."/>
            <person name="Lemons D."/>
            <person name="Li W."/>
            <person name="Lyons J.B."/>
            <person name="Morris A."/>
            <person name="Nichols S."/>
            <person name="Richter D.J."/>
            <person name="Salamov A."/>
            <person name="Bork P."/>
            <person name="Lim W.A."/>
            <person name="Manning G."/>
            <person name="Miller W.T."/>
            <person name="McGinnis W."/>
            <person name="Shapiro H."/>
            <person name="Tjian R."/>
            <person name="Grigoriev I.V."/>
            <person name="Rokhsar D."/>
        </authorList>
    </citation>
    <scope>NUCLEOTIDE SEQUENCE [LARGE SCALE GENOMIC DNA]</scope>
    <source>
        <strain evidence="8">MX1 / ATCC 50154</strain>
    </source>
</reference>
<dbReference type="SUPFAM" id="SSF51197">
    <property type="entry name" value="Clavaminate synthase-like"/>
    <property type="match status" value="1"/>
</dbReference>
<keyword evidence="6" id="KW-0472">Membrane</keyword>
<dbReference type="PROSITE" id="PS50088">
    <property type="entry name" value="ANK_REPEAT"/>
    <property type="match status" value="2"/>
</dbReference>
<feature type="repeat" description="TPR" evidence="4">
    <location>
        <begin position="115"/>
        <end position="148"/>
    </location>
</feature>
<feature type="region of interest" description="Disordered" evidence="5">
    <location>
        <begin position="1"/>
        <end position="32"/>
    </location>
</feature>
<dbReference type="EMBL" id="CH991560">
    <property type="protein sequence ID" value="EDQ87355.1"/>
    <property type="molecule type" value="Genomic_DNA"/>
</dbReference>
<keyword evidence="1" id="KW-0677">Repeat</keyword>
<dbReference type="Pfam" id="PF12796">
    <property type="entry name" value="Ank_2"/>
    <property type="match status" value="1"/>
</dbReference>
<evidence type="ECO:0000313" key="7">
    <source>
        <dbReference type="EMBL" id="EDQ87355.1"/>
    </source>
</evidence>
<dbReference type="Proteomes" id="UP000001357">
    <property type="component" value="Unassembled WGS sequence"/>
</dbReference>
<dbReference type="AlphaFoldDB" id="A9V5D9"/>
<dbReference type="PANTHER" id="PTHR24171">
    <property type="entry name" value="ANKYRIN REPEAT DOMAIN-CONTAINING PROTEIN 39-RELATED"/>
    <property type="match status" value="1"/>
</dbReference>
<feature type="compositionally biased region" description="Pro residues" evidence="5">
    <location>
        <begin position="70"/>
        <end position="85"/>
    </location>
</feature>
<dbReference type="PANTHER" id="PTHR24171:SF9">
    <property type="entry name" value="ANKYRIN REPEAT DOMAIN-CONTAINING PROTEIN 39"/>
    <property type="match status" value="1"/>
</dbReference>
<sequence length="569" mass="62035">MAGKKTGAVGAGAAGNGRKAAETTKKSNAATGDDVPGLISGSLVLRLAVLAVLVAVLIQLFWKPTDSPVAPAPTPSAAPGTPSPAPTAAQSLPTAAIPDLKARAEEAMADSRTTCNQLIRAANAYLQVEDYDNAFSWMDQAIQLEPSNSDFVAVRGEWALKAGRVDDAVEQLERALEIILHLDPGTWRKTLLQVERVLKQLVHVYKRSHYLAFAHAGLDVLATMFPNNEALTQEHAEYSYVSNGFGFSAVHNAAAAGLTDLLSQLINAGAVLAARNSLQQTPLHLAVMRGHAEMVHLLVQLGLPVAGKDSFGRSALDMACLHYWHQSALLPLLHDGSCPDSTKPLRAPYVPSHFLPDPSCQLVFWLLIWPCSNDVWARRSLVDTPLEMGGWKIHPDLAEGEARHTCEIDVVQDIDAETFLRDYLSLQRPVLIRNALGTPGWERVRKHWQRDAFFNVFGDLTFPKGAIPYAGRFDKEENITSIRGFMAEMDDVAEAFAKGITTPVPPQYIFASLAGESPLLQDAEVPRALNPSITEIASRNVQVRVLMSRLCPRHSICPAYWLIIAVTMY</sequence>
<dbReference type="InParanoid" id="A9V5D9"/>
<evidence type="ECO:0000256" key="3">
    <source>
        <dbReference type="PROSITE-ProRule" id="PRU00023"/>
    </source>
</evidence>
<dbReference type="InterPro" id="IPR036770">
    <property type="entry name" value="Ankyrin_rpt-contain_sf"/>
</dbReference>
<feature type="repeat" description="ANK" evidence="3">
    <location>
        <begin position="245"/>
        <end position="277"/>
    </location>
</feature>
<keyword evidence="6" id="KW-0812">Transmembrane</keyword>
<dbReference type="InterPro" id="IPR002110">
    <property type="entry name" value="Ankyrin_rpt"/>
</dbReference>
<dbReference type="InterPro" id="IPR011990">
    <property type="entry name" value="TPR-like_helical_dom_sf"/>
</dbReference>
<keyword evidence="6" id="KW-1133">Transmembrane helix</keyword>
<organism evidence="7 8">
    <name type="scientific">Monosiga brevicollis</name>
    <name type="common">Choanoflagellate</name>
    <dbReference type="NCBI Taxonomy" id="81824"/>
    <lineage>
        <taxon>Eukaryota</taxon>
        <taxon>Choanoflagellata</taxon>
        <taxon>Craspedida</taxon>
        <taxon>Salpingoecidae</taxon>
        <taxon>Monosiga</taxon>
    </lineage>
</organism>
<protein>
    <submittedName>
        <fullName evidence="7">Uncharacterized protein</fullName>
    </submittedName>
</protein>
<dbReference type="SMART" id="SM00248">
    <property type="entry name" value="ANK"/>
    <property type="match status" value="2"/>
</dbReference>
<dbReference type="PROSITE" id="PS50005">
    <property type="entry name" value="TPR"/>
    <property type="match status" value="1"/>
</dbReference>
<keyword evidence="8" id="KW-1185">Reference proteome</keyword>
<proteinExistence type="predicted"/>
<accession>A9V5D9</accession>
<dbReference type="PROSITE" id="PS50297">
    <property type="entry name" value="ANK_REP_REGION"/>
    <property type="match status" value="1"/>
</dbReference>
<evidence type="ECO:0000256" key="1">
    <source>
        <dbReference type="ARBA" id="ARBA00022737"/>
    </source>
</evidence>
<dbReference type="KEGG" id="mbr:MONBRDRAFT_10160"/>
<dbReference type="Gene3D" id="1.25.40.20">
    <property type="entry name" value="Ankyrin repeat-containing domain"/>
    <property type="match status" value="1"/>
</dbReference>
<dbReference type="Gene3D" id="1.25.40.10">
    <property type="entry name" value="Tetratricopeptide repeat domain"/>
    <property type="match status" value="1"/>
</dbReference>
<feature type="region of interest" description="Disordered" evidence="5">
    <location>
        <begin position="68"/>
        <end position="90"/>
    </location>
</feature>
<evidence type="ECO:0000256" key="5">
    <source>
        <dbReference type="SAM" id="MobiDB-lite"/>
    </source>
</evidence>
<feature type="repeat" description="ANK" evidence="3">
    <location>
        <begin position="278"/>
        <end position="310"/>
    </location>
</feature>
<keyword evidence="2 3" id="KW-0040">ANK repeat</keyword>
<evidence type="ECO:0000256" key="6">
    <source>
        <dbReference type="SAM" id="Phobius"/>
    </source>
</evidence>
<keyword evidence="4" id="KW-0802">TPR repeat</keyword>